<protein>
    <recommendedName>
        <fullName evidence="6">2OGFeDO JBP1/TET oxygenase domain-containing protein</fullName>
    </recommendedName>
</protein>
<evidence type="ECO:0000313" key="8">
    <source>
        <dbReference type="Proteomes" id="UP000308197"/>
    </source>
</evidence>
<evidence type="ECO:0000256" key="4">
    <source>
        <dbReference type="ARBA" id="ARBA00023002"/>
    </source>
</evidence>
<keyword evidence="5" id="KW-0408">Iron</keyword>
<keyword evidence="8" id="KW-1185">Reference proteome</keyword>
<dbReference type="Gene3D" id="3.60.130.30">
    <property type="match status" value="1"/>
</dbReference>
<proteinExistence type="predicted"/>
<reference evidence="7 8" key="1">
    <citation type="journal article" date="2019" name="Nat. Ecol. Evol.">
        <title>Megaphylogeny resolves global patterns of mushroom evolution.</title>
        <authorList>
            <person name="Varga T."/>
            <person name="Krizsan K."/>
            <person name="Foldi C."/>
            <person name="Dima B."/>
            <person name="Sanchez-Garcia M."/>
            <person name="Sanchez-Ramirez S."/>
            <person name="Szollosi G.J."/>
            <person name="Szarkandi J.G."/>
            <person name="Papp V."/>
            <person name="Albert L."/>
            <person name="Andreopoulos W."/>
            <person name="Angelini C."/>
            <person name="Antonin V."/>
            <person name="Barry K.W."/>
            <person name="Bougher N.L."/>
            <person name="Buchanan P."/>
            <person name="Buyck B."/>
            <person name="Bense V."/>
            <person name="Catcheside P."/>
            <person name="Chovatia M."/>
            <person name="Cooper J."/>
            <person name="Damon W."/>
            <person name="Desjardin D."/>
            <person name="Finy P."/>
            <person name="Geml J."/>
            <person name="Haridas S."/>
            <person name="Hughes K."/>
            <person name="Justo A."/>
            <person name="Karasinski D."/>
            <person name="Kautmanova I."/>
            <person name="Kiss B."/>
            <person name="Kocsube S."/>
            <person name="Kotiranta H."/>
            <person name="LaButti K.M."/>
            <person name="Lechner B.E."/>
            <person name="Liimatainen K."/>
            <person name="Lipzen A."/>
            <person name="Lukacs Z."/>
            <person name="Mihaltcheva S."/>
            <person name="Morgado L.N."/>
            <person name="Niskanen T."/>
            <person name="Noordeloos M.E."/>
            <person name="Ohm R.A."/>
            <person name="Ortiz-Santana B."/>
            <person name="Ovrebo C."/>
            <person name="Racz N."/>
            <person name="Riley R."/>
            <person name="Savchenko A."/>
            <person name="Shiryaev A."/>
            <person name="Soop K."/>
            <person name="Spirin V."/>
            <person name="Szebenyi C."/>
            <person name="Tomsovsky M."/>
            <person name="Tulloss R.E."/>
            <person name="Uehling J."/>
            <person name="Grigoriev I.V."/>
            <person name="Vagvolgyi C."/>
            <person name="Papp T."/>
            <person name="Martin F.M."/>
            <person name="Miettinen O."/>
            <person name="Hibbett D.S."/>
            <person name="Nagy L.G."/>
        </authorList>
    </citation>
    <scope>NUCLEOTIDE SEQUENCE [LARGE SCALE GENOMIC DNA]</scope>
    <source>
        <strain evidence="7 8">HHB13444</strain>
    </source>
</reference>
<organism evidence="7 8">
    <name type="scientific">Polyporus arcularius HHB13444</name>
    <dbReference type="NCBI Taxonomy" id="1314778"/>
    <lineage>
        <taxon>Eukaryota</taxon>
        <taxon>Fungi</taxon>
        <taxon>Dikarya</taxon>
        <taxon>Basidiomycota</taxon>
        <taxon>Agaricomycotina</taxon>
        <taxon>Agaricomycetes</taxon>
        <taxon>Polyporales</taxon>
        <taxon>Polyporaceae</taxon>
        <taxon>Polyporus</taxon>
    </lineage>
</organism>
<comment type="cofactor">
    <cofactor evidence="1">
        <name>Fe(2+)</name>
        <dbReference type="ChEBI" id="CHEBI:29033"/>
    </cofactor>
</comment>
<gene>
    <name evidence="7" type="ORF">K466DRAFT_507678</name>
</gene>
<evidence type="ECO:0000256" key="2">
    <source>
        <dbReference type="ARBA" id="ARBA00022723"/>
    </source>
</evidence>
<feature type="non-terminal residue" evidence="7">
    <location>
        <position position="1"/>
    </location>
</feature>
<keyword evidence="3" id="KW-0223">Dioxygenase</keyword>
<dbReference type="Proteomes" id="UP000308197">
    <property type="component" value="Unassembled WGS sequence"/>
</dbReference>
<dbReference type="AlphaFoldDB" id="A0A5C3NMF6"/>
<keyword evidence="2" id="KW-0479">Metal-binding</keyword>
<dbReference type="EMBL" id="ML212733">
    <property type="protein sequence ID" value="TFK78182.1"/>
    <property type="molecule type" value="Genomic_DNA"/>
</dbReference>
<dbReference type="InterPro" id="IPR024779">
    <property type="entry name" value="2OGFeDO_JBP1/TET_oxygenase_dom"/>
</dbReference>
<dbReference type="Pfam" id="PF12851">
    <property type="entry name" value="Tet_JBP"/>
    <property type="match status" value="1"/>
</dbReference>
<feature type="domain" description="2OGFeDO JBP1/TET oxygenase" evidence="6">
    <location>
        <begin position="4"/>
        <end position="129"/>
    </location>
</feature>
<evidence type="ECO:0000256" key="5">
    <source>
        <dbReference type="ARBA" id="ARBA00023004"/>
    </source>
</evidence>
<evidence type="ECO:0000256" key="1">
    <source>
        <dbReference type="ARBA" id="ARBA00001954"/>
    </source>
</evidence>
<dbReference type="InParanoid" id="A0A5C3NMF6"/>
<evidence type="ECO:0000313" key="7">
    <source>
        <dbReference type="EMBL" id="TFK78182.1"/>
    </source>
</evidence>
<accession>A0A5C3NMF6</accession>
<evidence type="ECO:0000259" key="6">
    <source>
        <dbReference type="Pfam" id="PF12851"/>
    </source>
</evidence>
<sequence length="157" mass="17664">WATSMKESGALLSAILRITHPDLYRAGRESLVQMAQHPVVAGALATWPTVFNMVQIVSNRETPYHRDTAGCPEWYDLLTSLGNHRHAFLSLRNLGMQVSYNPGTVVLLCSLIVHHGVARADADRICYSWFMCKAVHMNHGVRRVDWMDRSSYVSPSL</sequence>
<dbReference type="GO" id="GO:0046872">
    <property type="term" value="F:metal ion binding"/>
    <property type="evidence" value="ECO:0007669"/>
    <property type="project" value="UniProtKB-KW"/>
</dbReference>
<dbReference type="GO" id="GO:0051213">
    <property type="term" value="F:dioxygenase activity"/>
    <property type="evidence" value="ECO:0007669"/>
    <property type="project" value="UniProtKB-KW"/>
</dbReference>
<keyword evidence="4" id="KW-0560">Oxidoreductase</keyword>
<dbReference type="STRING" id="1314778.A0A5C3NMF6"/>
<name>A0A5C3NMF6_9APHY</name>
<evidence type="ECO:0000256" key="3">
    <source>
        <dbReference type="ARBA" id="ARBA00022964"/>
    </source>
</evidence>